<dbReference type="RefSeq" id="WP_241269056.1">
    <property type="nucleotide sequence ID" value="NZ_JAEAGG010000008.1"/>
</dbReference>
<accession>A0ABU7WWN9</accession>
<dbReference type="GO" id="GO:0016787">
    <property type="term" value="F:hydrolase activity"/>
    <property type="evidence" value="ECO:0007669"/>
    <property type="project" value="UniProtKB-KW"/>
</dbReference>
<dbReference type="EMBL" id="JAVFKM010000008">
    <property type="protein sequence ID" value="MEF3115088.1"/>
    <property type="molecule type" value="Genomic_DNA"/>
</dbReference>
<keyword evidence="4" id="KW-1185">Reference proteome</keyword>
<proteinExistence type="inferred from homology"/>
<comment type="caution">
    <text evidence="3">The sequence shown here is derived from an EMBL/GenBank/DDBJ whole genome shotgun (WGS) entry which is preliminary data.</text>
</comment>
<dbReference type="PANTHER" id="PTHR11487:SF0">
    <property type="entry name" value="S-ACYL FATTY ACID SYNTHASE THIOESTERASE, MEDIUM CHAIN"/>
    <property type="match status" value="1"/>
</dbReference>
<feature type="domain" description="Thioesterase" evidence="2">
    <location>
        <begin position="14"/>
        <end position="241"/>
    </location>
</feature>
<keyword evidence="3" id="KW-0378">Hydrolase</keyword>
<dbReference type="SUPFAM" id="SSF53474">
    <property type="entry name" value="alpha/beta-Hydrolases"/>
    <property type="match status" value="1"/>
</dbReference>
<sequence length="250" mass="26581">MLAARWPDDGSARRLLCFHHAGAGAMAFAGWQQRIGPGVTVLPVRLPGRESLRREAPVTEAATLVEALTQELGPLLDAPYAFYGHSLGALVAYRFARHLIDTGHRGPELLAVGACPAPQSPSRLLTGAAGPGPTDEELVRLLVDGASVSEAMLARRGWLRATLRTLRADLRLAAGLRETAPAALPCPLWAFAGTDDSLVGVAQVGAWRHCTTAQFRLRAVSGGHFFVRGREAPRAVGEALHTVMPVPRTA</sequence>
<evidence type="ECO:0000313" key="3">
    <source>
        <dbReference type="EMBL" id="MEF3115088.1"/>
    </source>
</evidence>
<evidence type="ECO:0000313" key="4">
    <source>
        <dbReference type="Proteomes" id="UP001348265"/>
    </source>
</evidence>
<gene>
    <name evidence="3" type="ORF">RB636_18120</name>
</gene>
<comment type="similarity">
    <text evidence="1">Belongs to the thioesterase family.</text>
</comment>
<name>A0ABU7WWN9_9ACTN</name>
<dbReference type="InterPro" id="IPR029058">
    <property type="entry name" value="AB_hydrolase_fold"/>
</dbReference>
<dbReference type="Proteomes" id="UP001348265">
    <property type="component" value="Unassembled WGS sequence"/>
</dbReference>
<dbReference type="PANTHER" id="PTHR11487">
    <property type="entry name" value="THIOESTERASE"/>
    <property type="match status" value="1"/>
</dbReference>
<evidence type="ECO:0000259" key="2">
    <source>
        <dbReference type="Pfam" id="PF00975"/>
    </source>
</evidence>
<protein>
    <submittedName>
        <fullName evidence="3">Alpha/beta fold hydrolase</fullName>
    </submittedName>
</protein>
<dbReference type="InterPro" id="IPR012223">
    <property type="entry name" value="TEII"/>
</dbReference>
<dbReference type="InterPro" id="IPR001031">
    <property type="entry name" value="Thioesterase"/>
</dbReference>
<dbReference type="Gene3D" id="3.40.50.1820">
    <property type="entry name" value="alpha/beta hydrolase"/>
    <property type="match status" value="1"/>
</dbReference>
<evidence type="ECO:0000256" key="1">
    <source>
        <dbReference type="ARBA" id="ARBA00007169"/>
    </source>
</evidence>
<organism evidence="3 4">
    <name type="scientific">Streptomyces chrestomyceticus</name>
    <dbReference type="NCBI Taxonomy" id="68185"/>
    <lineage>
        <taxon>Bacteria</taxon>
        <taxon>Bacillati</taxon>
        <taxon>Actinomycetota</taxon>
        <taxon>Actinomycetes</taxon>
        <taxon>Kitasatosporales</taxon>
        <taxon>Streptomycetaceae</taxon>
        <taxon>Streptomyces</taxon>
    </lineage>
</organism>
<reference evidence="3 4" key="1">
    <citation type="submission" date="2023-08" db="EMBL/GenBank/DDBJ databases">
        <authorList>
            <person name="Sharma P."/>
            <person name="Verma V."/>
            <person name="Mohan M.K."/>
            <person name="Dubey A.K."/>
        </authorList>
    </citation>
    <scope>NUCLEOTIDE SEQUENCE [LARGE SCALE GENOMIC DNA]</scope>
    <source>
        <strain evidence="3 4">ADP4</strain>
    </source>
</reference>
<dbReference type="Pfam" id="PF00975">
    <property type="entry name" value="Thioesterase"/>
    <property type="match status" value="1"/>
</dbReference>